<organism evidence="1 2">
    <name type="scientific">Pseudomonas citronellolis</name>
    <dbReference type="NCBI Taxonomy" id="53408"/>
    <lineage>
        <taxon>Bacteria</taxon>
        <taxon>Pseudomonadati</taxon>
        <taxon>Pseudomonadota</taxon>
        <taxon>Gammaproteobacteria</taxon>
        <taxon>Pseudomonadales</taxon>
        <taxon>Pseudomonadaceae</taxon>
        <taxon>Pseudomonas</taxon>
    </lineage>
</organism>
<sequence>MAPLTDEQVVALALRNPINEALLEVLARLDLPACMLTAGCLFQAVWNHRCGRAAGWGVKDYDVIYFDEDLSWEAEDQVIRQVRQACHDLEANVEVRNQARVHLWYEGRFGSACPPLQAVTDGIDRYLINATCLGLDVGSGELYSTHGLDDLQAGMLRSNPLNHQPEWFARKASSYQARWPWLTIEP</sequence>
<comment type="caution">
    <text evidence="1">The sequence shown here is derived from an EMBL/GenBank/DDBJ whole genome shotgun (WGS) entry which is preliminary data.</text>
</comment>
<dbReference type="EMBL" id="FOLS01000022">
    <property type="protein sequence ID" value="SFD32399.1"/>
    <property type="molecule type" value="Genomic_DNA"/>
</dbReference>
<dbReference type="Proteomes" id="UP000183385">
    <property type="component" value="Unassembled WGS sequence"/>
</dbReference>
<proteinExistence type="predicted"/>
<dbReference type="PANTHER" id="PTHR39166:SF1">
    <property type="entry name" value="BLL1166 PROTEIN"/>
    <property type="match status" value="1"/>
</dbReference>
<gene>
    <name evidence="1" type="ORF">SAMN05216577_122120</name>
</gene>
<dbReference type="InterPro" id="IPR009267">
    <property type="entry name" value="NTP_transf_6"/>
</dbReference>
<evidence type="ECO:0000313" key="1">
    <source>
        <dbReference type="EMBL" id="SFD32399.1"/>
    </source>
</evidence>
<dbReference type="PANTHER" id="PTHR39166">
    <property type="entry name" value="BLL1166 PROTEIN"/>
    <property type="match status" value="1"/>
</dbReference>
<dbReference type="AlphaFoldDB" id="A0AAQ1HR23"/>
<keyword evidence="2" id="KW-1185">Reference proteome</keyword>
<accession>A0AAQ1HR23</accession>
<reference evidence="1 2" key="1">
    <citation type="submission" date="2016-10" db="EMBL/GenBank/DDBJ databases">
        <authorList>
            <person name="Varghese N."/>
            <person name="Submissions S."/>
        </authorList>
    </citation>
    <scope>NUCLEOTIDE SEQUENCE [LARGE SCALE GENOMIC DNA]</scope>
    <source>
        <strain evidence="1 2">LMG 18378</strain>
    </source>
</reference>
<name>A0AAQ1HR23_9PSED</name>
<dbReference type="Pfam" id="PF06042">
    <property type="entry name" value="NTP_transf_6"/>
    <property type="match status" value="1"/>
</dbReference>
<dbReference type="RefSeq" id="WP_074982554.1">
    <property type="nucleotide sequence ID" value="NZ_CP104727.1"/>
</dbReference>
<evidence type="ECO:0008006" key="3">
    <source>
        <dbReference type="Google" id="ProtNLM"/>
    </source>
</evidence>
<evidence type="ECO:0000313" key="2">
    <source>
        <dbReference type="Proteomes" id="UP000183385"/>
    </source>
</evidence>
<protein>
    <recommendedName>
        <fullName evidence="3">Nucleotidyltransferase family protein</fullName>
    </recommendedName>
</protein>